<dbReference type="EMBL" id="CP011801">
    <property type="protein sequence ID" value="ALA58387.1"/>
    <property type="molecule type" value="Genomic_DNA"/>
</dbReference>
<dbReference type="AlphaFoldDB" id="A0A0K2GCR8"/>
<dbReference type="Pfam" id="PF10544">
    <property type="entry name" value="T5orf172"/>
    <property type="match status" value="1"/>
</dbReference>
<dbReference type="KEGG" id="nmv:NITMOv2_1970"/>
<feature type="domain" description="Bacteriophage T5 Orf172 DNA-binding" evidence="2">
    <location>
        <begin position="11"/>
        <end position="88"/>
    </location>
</feature>
<dbReference type="STRING" id="42253.NITMOv2_1970"/>
<protein>
    <recommendedName>
        <fullName evidence="2">Bacteriophage T5 Orf172 DNA-binding domain-containing protein</fullName>
    </recommendedName>
</protein>
<keyword evidence="4" id="KW-1185">Reference proteome</keyword>
<name>A0A0K2GCR8_NITMO</name>
<keyword evidence="1" id="KW-0472">Membrane</keyword>
<gene>
    <name evidence="3" type="ORF">NITMOv2_1970</name>
</gene>
<dbReference type="RefSeq" id="WP_053379559.1">
    <property type="nucleotide sequence ID" value="NZ_CP011801.1"/>
</dbReference>
<evidence type="ECO:0000259" key="2">
    <source>
        <dbReference type="SMART" id="SM00974"/>
    </source>
</evidence>
<dbReference type="SMART" id="SM00974">
    <property type="entry name" value="T5orf172"/>
    <property type="match status" value="1"/>
</dbReference>
<sequence>MKGWVYVISNPAMPGLIKVGHSTKDPELRARELSSTGSPHPYIVEYEMLIEQPARVEQQAHNALKNWRERKEWFRCSCEEAIAAIQRSAGSGVIHESFKRADRERSAAIRYAQEQSAARKKEIDAKLAAQELALQLRYDARLKSHFIDLPFWQYWASGIVVVALLLAFTDPKITDQGFFWLSVLGGAAVGAIIKTIMDERTKNSPGYQALLREQATALDEAREAILVLCPNLNCKRTVRFQVDQLLAVKDGKWNCPVCKVPIDPLKQ</sequence>
<dbReference type="Proteomes" id="UP000069205">
    <property type="component" value="Chromosome"/>
</dbReference>
<accession>A0A0K2GCR8</accession>
<dbReference type="InterPro" id="IPR018306">
    <property type="entry name" value="Phage_T5_Orf172_DNA-bd"/>
</dbReference>
<dbReference type="OrthoDB" id="8265034at2"/>
<dbReference type="PATRIC" id="fig|42253.5.peg.1940"/>
<keyword evidence="1" id="KW-0812">Transmembrane</keyword>
<organism evidence="3 4">
    <name type="scientific">Nitrospira moscoviensis</name>
    <dbReference type="NCBI Taxonomy" id="42253"/>
    <lineage>
        <taxon>Bacteria</taxon>
        <taxon>Pseudomonadati</taxon>
        <taxon>Nitrospirota</taxon>
        <taxon>Nitrospiria</taxon>
        <taxon>Nitrospirales</taxon>
        <taxon>Nitrospiraceae</taxon>
        <taxon>Nitrospira</taxon>
    </lineage>
</organism>
<keyword evidence="1" id="KW-1133">Transmembrane helix</keyword>
<reference evidence="3 4" key="1">
    <citation type="journal article" date="2015" name="Proc. Natl. Acad. Sci. U.S.A.">
        <title>Expanded metabolic versatility of ubiquitous nitrite-oxidizing bacteria from the genus Nitrospira.</title>
        <authorList>
            <person name="Koch H."/>
            <person name="Lucker S."/>
            <person name="Albertsen M."/>
            <person name="Kitzinger K."/>
            <person name="Herbold C."/>
            <person name="Spieck E."/>
            <person name="Nielsen P.H."/>
            <person name="Wagner M."/>
            <person name="Daims H."/>
        </authorList>
    </citation>
    <scope>NUCLEOTIDE SEQUENCE [LARGE SCALE GENOMIC DNA]</scope>
    <source>
        <strain evidence="3 4">NSP M-1</strain>
    </source>
</reference>
<evidence type="ECO:0000313" key="3">
    <source>
        <dbReference type="EMBL" id="ALA58387.1"/>
    </source>
</evidence>
<feature type="transmembrane region" description="Helical" evidence="1">
    <location>
        <begin position="178"/>
        <end position="197"/>
    </location>
</feature>
<feature type="transmembrane region" description="Helical" evidence="1">
    <location>
        <begin position="146"/>
        <end position="166"/>
    </location>
</feature>
<proteinExistence type="predicted"/>
<evidence type="ECO:0000313" key="4">
    <source>
        <dbReference type="Proteomes" id="UP000069205"/>
    </source>
</evidence>
<evidence type="ECO:0000256" key="1">
    <source>
        <dbReference type="SAM" id="Phobius"/>
    </source>
</evidence>